<evidence type="ECO:0000313" key="7">
    <source>
        <dbReference type="EMBL" id="QEL64133.1"/>
    </source>
</evidence>
<dbReference type="InterPro" id="IPR050723">
    <property type="entry name" value="CFA/CMAS"/>
</dbReference>
<keyword evidence="8" id="KW-1185">Reference proteome</keyword>
<protein>
    <submittedName>
        <fullName evidence="7">Cyclopropane-fatty-acyl-phospholipid synthase</fullName>
    </submittedName>
</protein>
<evidence type="ECO:0000256" key="2">
    <source>
        <dbReference type="ARBA" id="ARBA00022603"/>
    </source>
</evidence>
<keyword evidence="5" id="KW-0443">Lipid metabolism</keyword>
<keyword evidence="2" id="KW-0489">Methyltransferase</keyword>
<dbReference type="KEGG" id="otr:OTERR_06570"/>
<evidence type="ECO:0000256" key="4">
    <source>
        <dbReference type="ARBA" id="ARBA00022691"/>
    </source>
</evidence>
<dbReference type="SUPFAM" id="SSF53335">
    <property type="entry name" value="S-adenosyl-L-methionine-dependent methyltransferases"/>
    <property type="match status" value="1"/>
</dbReference>
<evidence type="ECO:0000256" key="3">
    <source>
        <dbReference type="ARBA" id="ARBA00022679"/>
    </source>
</evidence>
<dbReference type="Gene3D" id="3.40.50.150">
    <property type="entry name" value="Vaccinia Virus protein VP39"/>
    <property type="match status" value="1"/>
</dbReference>
<proteinExistence type="inferred from homology"/>
<dbReference type="InterPro" id="IPR003333">
    <property type="entry name" value="CMAS"/>
</dbReference>
<dbReference type="GO" id="GO:0032259">
    <property type="term" value="P:methylation"/>
    <property type="evidence" value="ECO:0007669"/>
    <property type="project" value="UniProtKB-KW"/>
</dbReference>
<evidence type="ECO:0000256" key="1">
    <source>
        <dbReference type="ARBA" id="ARBA00010815"/>
    </source>
</evidence>
<evidence type="ECO:0000256" key="5">
    <source>
        <dbReference type="ARBA" id="ARBA00023098"/>
    </source>
</evidence>
<evidence type="ECO:0000313" key="8">
    <source>
        <dbReference type="Proteomes" id="UP000323671"/>
    </source>
</evidence>
<comment type="similarity">
    <text evidence="1">Belongs to the CFA/CMAS family.</text>
</comment>
<dbReference type="GO" id="GO:0008168">
    <property type="term" value="F:methyltransferase activity"/>
    <property type="evidence" value="ECO:0007669"/>
    <property type="project" value="UniProtKB-KW"/>
</dbReference>
<name>A0A5C1E5I5_9RHOO</name>
<dbReference type="EMBL" id="CP022579">
    <property type="protein sequence ID" value="QEL64133.1"/>
    <property type="molecule type" value="Genomic_DNA"/>
</dbReference>
<dbReference type="CDD" id="cd02440">
    <property type="entry name" value="AdoMet_MTases"/>
    <property type="match status" value="1"/>
</dbReference>
<dbReference type="InterPro" id="IPR029063">
    <property type="entry name" value="SAM-dependent_MTases_sf"/>
</dbReference>
<dbReference type="Proteomes" id="UP000323671">
    <property type="component" value="Chromosome"/>
</dbReference>
<accession>A0A5C1E5I5</accession>
<organism evidence="7 8">
    <name type="scientific">Oryzomicrobium terrae</name>
    <dbReference type="NCBI Taxonomy" id="1735038"/>
    <lineage>
        <taxon>Bacteria</taxon>
        <taxon>Pseudomonadati</taxon>
        <taxon>Pseudomonadota</taxon>
        <taxon>Betaproteobacteria</taxon>
        <taxon>Rhodocyclales</taxon>
        <taxon>Rhodocyclaceae</taxon>
        <taxon>Oryzomicrobium</taxon>
    </lineage>
</organism>
<keyword evidence="4" id="KW-0949">S-adenosyl-L-methionine</keyword>
<dbReference type="GO" id="GO:0008610">
    <property type="term" value="P:lipid biosynthetic process"/>
    <property type="evidence" value="ECO:0007669"/>
    <property type="project" value="InterPro"/>
</dbReference>
<gene>
    <name evidence="7" type="primary">cfa</name>
    <name evidence="7" type="ORF">OTERR_06570</name>
</gene>
<feature type="active site" evidence="6">
    <location>
        <position position="434"/>
    </location>
</feature>
<evidence type="ECO:0000256" key="6">
    <source>
        <dbReference type="PIRSR" id="PIRSR003085-1"/>
    </source>
</evidence>
<dbReference type="PIRSF" id="PIRSF003085">
    <property type="entry name" value="CMAS"/>
    <property type="match status" value="1"/>
</dbReference>
<dbReference type="RefSeq" id="WP_246154308.1">
    <property type="nucleotide sequence ID" value="NZ_CP022579.1"/>
</dbReference>
<sequence length="453" mass="50556">MTRLETTLDRLSGLDRLNAAPLAGRMEEVLDTVLDNVRDHAGSASDARRSPAIGASRATVRHLPRDAALLLDILAELHGGVLTVRLPDGASLWLGDDQAGPAVDLHIHDWSVFARVLARGDIGFAEAYLDGQVDSSDLAALLTRLNANRAVLEKAVYGHWRGLLAARLRHLFNANTRAGSKRNILAHYDLGNDFYRLWLDESMTYSAGLFSGDPARSLAAAQDAKYRRILRKLGARPEQIVLEIGCGWGGFAELAAREAGVRVEGVTLSPAQLAYAQERLARAGLDERAHLMLRDYRDIRGQYDHIVSIEMFEAVGERYWPSYFRTVKRALAPEGRALVQSIVIRDDLFARYRRGTDFIQQYVFPGGMLPSPGEFGRRAARAGLAVTDQFSFGPDYARTLALWRERFEAAWPRIAPLGFDERFRRLWRFYLAYCEAGFATGSVDVVQFELRHG</sequence>
<reference evidence="7 8" key="1">
    <citation type="submission" date="2017-07" db="EMBL/GenBank/DDBJ databases">
        <title>Complete genome sequence of Oryzomicrobium terrae TPP412.</title>
        <authorList>
            <person name="Chiu L.-W."/>
            <person name="Lo K.-J."/>
            <person name="Tsai Y.-M."/>
            <person name="Lin S.-S."/>
            <person name="Kuo C.-H."/>
            <person name="Liu C.-T."/>
        </authorList>
    </citation>
    <scope>NUCLEOTIDE SEQUENCE [LARGE SCALE GENOMIC DNA]</scope>
    <source>
        <strain evidence="7 8">TPP412</strain>
    </source>
</reference>
<keyword evidence="3" id="KW-0808">Transferase</keyword>
<dbReference type="AlphaFoldDB" id="A0A5C1E5I5"/>
<dbReference type="PANTHER" id="PTHR43667">
    <property type="entry name" value="CYCLOPROPANE-FATTY-ACYL-PHOSPHOLIPID SYNTHASE"/>
    <property type="match status" value="1"/>
</dbReference>
<dbReference type="Pfam" id="PF02353">
    <property type="entry name" value="CMAS"/>
    <property type="match status" value="1"/>
</dbReference>
<dbReference type="PANTHER" id="PTHR43667:SF2">
    <property type="entry name" value="FATTY ACID C-METHYL TRANSFERASE"/>
    <property type="match status" value="1"/>
</dbReference>